<accession>A0AAD7MZU3</accession>
<dbReference type="AlphaFoldDB" id="A0AAD7MZU3"/>
<evidence type="ECO:0000256" key="1">
    <source>
        <dbReference type="SAM" id="MobiDB-lite"/>
    </source>
</evidence>
<dbReference type="EMBL" id="JARKIB010000106">
    <property type="protein sequence ID" value="KAJ7739518.1"/>
    <property type="molecule type" value="Genomic_DNA"/>
</dbReference>
<feature type="compositionally biased region" description="Polar residues" evidence="1">
    <location>
        <begin position="291"/>
        <end position="302"/>
    </location>
</feature>
<feature type="region of interest" description="Disordered" evidence="1">
    <location>
        <begin position="291"/>
        <end position="327"/>
    </location>
</feature>
<sequence>MSPPMSISRTGFSAGTKSRIAVATKSLCAVCMTSAKFGDACPIVDAANTMGAKMDAESRALQLDIADRNAYSNGVWLCNSCKQRMSFGRAMFCPPSQVIIMIMEAFNLNPSMNLRQVIQQPKVAPWLNYYLLVVPNVHVEAIDVFPTRRPGNYKFVDDIGFTKRDRSSPGETYLIYKTSDGPMASSAKVAVVDLARDEERFRRLWYIPQIDIVNVVMMALWNLKLADVEASSHCDVMRDLAHLHILLWQRRLTALALDREFSIVTDEDVQGDPDDNEEVIFSTFVNTANHSNDDVSAQLDTTQGDKSEEGTEDAQLLPSPRSFSKKIHDDCQYRQQRNKQTVYMGPFVNKQR</sequence>
<proteinExistence type="predicted"/>
<evidence type="ECO:0000313" key="2">
    <source>
        <dbReference type="EMBL" id="KAJ7739518.1"/>
    </source>
</evidence>
<comment type="caution">
    <text evidence="2">The sequence shown here is derived from an EMBL/GenBank/DDBJ whole genome shotgun (WGS) entry which is preliminary data.</text>
</comment>
<protein>
    <submittedName>
        <fullName evidence="2">Uncharacterized protein</fullName>
    </submittedName>
</protein>
<keyword evidence="3" id="KW-1185">Reference proteome</keyword>
<evidence type="ECO:0000313" key="3">
    <source>
        <dbReference type="Proteomes" id="UP001215598"/>
    </source>
</evidence>
<gene>
    <name evidence="2" type="ORF">B0H16DRAFT_1729328</name>
</gene>
<name>A0AAD7MZU3_9AGAR</name>
<dbReference type="Proteomes" id="UP001215598">
    <property type="component" value="Unassembled WGS sequence"/>
</dbReference>
<organism evidence="2 3">
    <name type="scientific">Mycena metata</name>
    <dbReference type="NCBI Taxonomy" id="1033252"/>
    <lineage>
        <taxon>Eukaryota</taxon>
        <taxon>Fungi</taxon>
        <taxon>Dikarya</taxon>
        <taxon>Basidiomycota</taxon>
        <taxon>Agaricomycotina</taxon>
        <taxon>Agaricomycetes</taxon>
        <taxon>Agaricomycetidae</taxon>
        <taxon>Agaricales</taxon>
        <taxon>Marasmiineae</taxon>
        <taxon>Mycenaceae</taxon>
        <taxon>Mycena</taxon>
    </lineage>
</organism>
<reference evidence="2" key="1">
    <citation type="submission" date="2023-03" db="EMBL/GenBank/DDBJ databases">
        <title>Massive genome expansion in bonnet fungi (Mycena s.s.) driven by repeated elements and novel gene families across ecological guilds.</title>
        <authorList>
            <consortium name="Lawrence Berkeley National Laboratory"/>
            <person name="Harder C.B."/>
            <person name="Miyauchi S."/>
            <person name="Viragh M."/>
            <person name="Kuo A."/>
            <person name="Thoen E."/>
            <person name="Andreopoulos B."/>
            <person name="Lu D."/>
            <person name="Skrede I."/>
            <person name="Drula E."/>
            <person name="Henrissat B."/>
            <person name="Morin E."/>
            <person name="Kohler A."/>
            <person name="Barry K."/>
            <person name="LaButti K."/>
            <person name="Morin E."/>
            <person name="Salamov A."/>
            <person name="Lipzen A."/>
            <person name="Mereny Z."/>
            <person name="Hegedus B."/>
            <person name="Baldrian P."/>
            <person name="Stursova M."/>
            <person name="Weitz H."/>
            <person name="Taylor A."/>
            <person name="Grigoriev I.V."/>
            <person name="Nagy L.G."/>
            <person name="Martin F."/>
            <person name="Kauserud H."/>
        </authorList>
    </citation>
    <scope>NUCLEOTIDE SEQUENCE</scope>
    <source>
        <strain evidence="2">CBHHK182m</strain>
    </source>
</reference>